<dbReference type="EMBL" id="BAAAEI010000031">
    <property type="protein sequence ID" value="GAA0375136.1"/>
    <property type="molecule type" value="Genomic_DNA"/>
</dbReference>
<keyword evidence="1" id="KW-1133">Transmembrane helix</keyword>
<accession>A0ABN0XXA7</accession>
<feature type="transmembrane region" description="Helical" evidence="1">
    <location>
        <begin position="32"/>
        <end position="49"/>
    </location>
</feature>
<sequence>MFKIKNFAAVTAYMLALQLVVSHLSNSSIEFGPFNVLLAVGVGAFCGKIDKEVTAKSFFSLVIITIVVMFFVYEFGFLNNSKSNYKDNQTSKYEAPSVIDSGKSGNDDEHVNNEGVNSGSILKELHVNNQSGIENGVYSDISLSEKETYEAKIIMDDLVNMSEKAKIKDWQGFTDVIEEASIIEPESLNYALFQSLVFEAPLELIKELLNKGAFFTPESLSVLAIKDNVPLLKSLIPLGLDIHMVSKDFNNSISYSLKVNASRRVFDFLIDSGVDVQVNGSYTDSLIYALELCSQTVECEYYVKSLRKKGAVFKSQHLELLNDIRLTDSKLYSNLIGGGSLVKNSTSIRPVRPSC</sequence>
<keyword evidence="1" id="KW-0812">Transmembrane</keyword>
<evidence type="ECO:0000313" key="2">
    <source>
        <dbReference type="EMBL" id="GAA0375136.1"/>
    </source>
</evidence>
<gene>
    <name evidence="2" type="ORF">GCM10009092_44230</name>
</gene>
<keyword evidence="3" id="KW-1185">Reference proteome</keyword>
<evidence type="ECO:0000313" key="3">
    <source>
        <dbReference type="Proteomes" id="UP001501757"/>
    </source>
</evidence>
<dbReference type="RefSeq" id="WP_343847548.1">
    <property type="nucleotide sequence ID" value="NZ_BAAAEI010000031.1"/>
</dbReference>
<reference evidence="2 3" key="1">
    <citation type="journal article" date="2019" name="Int. J. Syst. Evol. Microbiol.">
        <title>The Global Catalogue of Microorganisms (GCM) 10K type strain sequencing project: providing services to taxonomists for standard genome sequencing and annotation.</title>
        <authorList>
            <consortium name="The Broad Institute Genomics Platform"/>
            <consortium name="The Broad Institute Genome Sequencing Center for Infectious Disease"/>
            <person name="Wu L."/>
            <person name="Ma J."/>
        </authorList>
    </citation>
    <scope>NUCLEOTIDE SEQUENCE [LARGE SCALE GENOMIC DNA]</scope>
    <source>
        <strain evidence="2 3">JCM 13378</strain>
    </source>
</reference>
<evidence type="ECO:0000256" key="1">
    <source>
        <dbReference type="SAM" id="Phobius"/>
    </source>
</evidence>
<comment type="caution">
    <text evidence="2">The sequence shown here is derived from an EMBL/GenBank/DDBJ whole genome shotgun (WGS) entry which is preliminary data.</text>
</comment>
<proteinExistence type="predicted"/>
<protein>
    <recommendedName>
        <fullName evidence="4">Ankyrin</fullName>
    </recommendedName>
</protein>
<feature type="transmembrane region" description="Helical" evidence="1">
    <location>
        <begin position="58"/>
        <end position="78"/>
    </location>
</feature>
<dbReference type="Proteomes" id="UP001501757">
    <property type="component" value="Unassembled WGS sequence"/>
</dbReference>
<name>A0ABN0XXA7_9ALTE</name>
<keyword evidence="1" id="KW-0472">Membrane</keyword>
<evidence type="ECO:0008006" key="4">
    <source>
        <dbReference type="Google" id="ProtNLM"/>
    </source>
</evidence>
<organism evidence="2 3">
    <name type="scientific">Bowmanella denitrificans</name>
    <dbReference type="NCBI Taxonomy" id="366582"/>
    <lineage>
        <taxon>Bacteria</taxon>
        <taxon>Pseudomonadati</taxon>
        <taxon>Pseudomonadota</taxon>
        <taxon>Gammaproteobacteria</taxon>
        <taxon>Alteromonadales</taxon>
        <taxon>Alteromonadaceae</taxon>
        <taxon>Bowmanella</taxon>
    </lineage>
</organism>